<dbReference type="Proteomes" id="UP000018895">
    <property type="component" value="Unassembled WGS sequence"/>
</dbReference>
<reference evidence="1" key="1">
    <citation type="journal article" date="2014" name="Genome Announc.">
        <title>Draft Genome Sequences of Three Alkaliphilic Bacillus Strains, Bacillus wakoensis JCM 9140T, Bacillus akibai JCM 9157T, and Bacillus hemicellulosilyticus JCM 9152T.</title>
        <authorList>
            <person name="Yuki M."/>
            <person name="Oshima K."/>
            <person name="Suda W."/>
            <person name="Oshida Y."/>
            <person name="Kitamura K."/>
            <person name="Iida T."/>
            <person name="Hattori M."/>
            <person name="Ohkuma M."/>
        </authorList>
    </citation>
    <scope>NUCLEOTIDE SEQUENCE [LARGE SCALE GENOMIC DNA]</scope>
    <source>
        <strain evidence="1">JCM 9152</strain>
    </source>
</reference>
<dbReference type="SUPFAM" id="SSF56601">
    <property type="entry name" value="beta-lactamase/transpeptidase-like"/>
    <property type="match status" value="1"/>
</dbReference>
<organism evidence="1 2">
    <name type="scientific">Halalkalibacter hemicellulosilyticusJCM 9152</name>
    <dbReference type="NCBI Taxonomy" id="1236971"/>
    <lineage>
        <taxon>Bacteria</taxon>
        <taxon>Bacillati</taxon>
        <taxon>Bacillota</taxon>
        <taxon>Bacilli</taxon>
        <taxon>Bacillales</taxon>
        <taxon>Bacillaceae</taxon>
        <taxon>Halalkalibacter</taxon>
    </lineage>
</organism>
<evidence type="ECO:0000313" key="1">
    <source>
        <dbReference type="EMBL" id="GAE29403.1"/>
    </source>
</evidence>
<keyword evidence="2" id="KW-1185">Reference proteome</keyword>
<dbReference type="STRING" id="1236971.JCM9152_759"/>
<dbReference type="AlphaFoldDB" id="W4QCL5"/>
<sequence length="84" mass="9668">MLKDKAKYGVGIDYGYGVMQFKHVPLLMPKKFTVWGHAGATGAYMFYHEKLDTYLIGTFNGFSYETKAVRFMLMKVIHQLAKHT</sequence>
<dbReference type="RefSeq" id="WP_035340959.1">
    <property type="nucleotide sequence ID" value="NZ_BAUU01000004.1"/>
</dbReference>
<evidence type="ECO:0000313" key="2">
    <source>
        <dbReference type="Proteomes" id="UP000018895"/>
    </source>
</evidence>
<evidence type="ECO:0008006" key="3">
    <source>
        <dbReference type="Google" id="ProtNLM"/>
    </source>
</evidence>
<proteinExistence type="predicted"/>
<dbReference type="EMBL" id="BAUU01000004">
    <property type="protein sequence ID" value="GAE29403.1"/>
    <property type="molecule type" value="Genomic_DNA"/>
</dbReference>
<accession>W4QCL5</accession>
<dbReference type="OrthoDB" id="9803467at2"/>
<gene>
    <name evidence="1" type="ORF">JCM9152_759</name>
</gene>
<dbReference type="InterPro" id="IPR012338">
    <property type="entry name" value="Beta-lactam/transpept-like"/>
</dbReference>
<protein>
    <recommendedName>
        <fullName evidence="3">Beta-lactamase</fullName>
    </recommendedName>
</protein>
<name>W4QCL5_9BACI</name>
<comment type="caution">
    <text evidence="1">The sequence shown here is derived from an EMBL/GenBank/DDBJ whole genome shotgun (WGS) entry which is preliminary data.</text>
</comment>